<proteinExistence type="predicted"/>
<accession>A0A1T4YB15</accession>
<reference evidence="2" key="1">
    <citation type="submission" date="2017-02" db="EMBL/GenBank/DDBJ databases">
        <authorList>
            <person name="Varghese N."/>
            <person name="Submissions S."/>
        </authorList>
    </citation>
    <scope>NUCLEOTIDE SEQUENCE [LARGE SCALE GENOMIC DNA]</scope>
    <source>
        <strain evidence="2">VKM Ac-2052</strain>
    </source>
</reference>
<evidence type="ECO:0000313" key="1">
    <source>
        <dbReference type="EMBL" id="SKA98863.1"/>
    </source>
</evidence>
<organism evidence="1 2">
    <name type="scientific">Agreia bicolorata</name>
    <dbReference type="NCBI Taxonomy" id="110935"/>
    <lineage>
        <taxon>Bacteria</taxon>
        <taxon>Bacillati</taxon>
        <taxon>Actinomycetota</taxon>
        <taxon>Actinomycetes</taxon>
        <taxon>Micrococcales</taxon>
        <taxon>Microbacteriaceae</taxon>
        <taxon>Agreia</taxon>
    </lineage>
</organism>
<dbReference type="AlphaFoldDB" id="A0A1T4YB15"/>
<dbReference type="EMBL" id="FUYG01000007">
    <property type="protein sequence ID" value="SKA98863.1"/>
    <property type="molecule type" value="Genomic_DNA"/>
</dbReference>
<name>A0A1T4YB15_9MICO</name>
<sequence>MTDADPEISNALLSRVRVIEQQPLDARADAYVQLHDALRVRLEGGDALLDD</sequence>
<dbReference type="Proteomes" id="UP000189735">
    <property type="component" value="Unassembled WGS sequence"/>
</dbReference>
<protein>
    <submittedName>
        <fullName evidence="1">Uncharacterized protein</fullName>
    </submittedName>
</protein>
<evidence type="ECO:0000313" key="2">
    <source>
        <dbReference type="Proteomes" id="UP000189735"/>
    </source>
</evidence>
<dbReference type="RefSeq" id="WP_166428677.1">
    <property type="nucleotide sequence ID" value="NZ_FUYG01000007.1"/>
</dbReference>
<gene>
    <name evidence="1" type="ORF">SAMN06295879_2606</name>
</gene>